<protein>
    <submittedName>
        <fullName evidence="10">Type I polyketide synthase</fullName>
    </submittedName>
</protein>
<dbReference type="SUPFAM" id="SSF51735">
    <property type="entry name" value="NAD(P)-binding Rossmann-fold domains"/>
    <property type="match status" value="2"/>
</dbReference>
<dbReference type="Pfam" id="PF18369">
    <property type="entry name" value="PKS_DE"/>
    <property type="match status" value="1"/>
</dbReference>
<dbReference type="InterPro" id="IPR016036">
    <property type="entry name" value="Malonyl_transacylase_ACP-bd"/>
</dbReference>
<dbReference type="SUPFAM" id="SSF53901">
    <property type="entry name" value="Thiolase-like"/>
    <property type="match status" value="1"/>
</dbReference>
<keyword evidence="5" id="KW-0045">Antibiotic biosynthesis</keyword>
<dbReference type="SMART" id="SM00825">
    <property type="entry name" value="PKS_KS"/>
    <property type="match status" value="1"/>
</dbReference>
<keyword evidence="4" id="KW-0808">Transferase</keyword>
<dbReference type="InterPro" id="IPR016039">
    <property type="entry name" value="Thiolase-like"/>
</dbReference>
<evidence type="ECO:0000256" key="4">
    <source>
        <dbReference type="ARBA" id="ARBA00022679"/>
    </source>
</evidence>
<organism evidence="10">
    <name type="scientific">Streptomyces sp. Y1</name>
    <dbReference type="NCBI Taxonomy" id="3238634"/>
    <lineage>
        <taxon>Bacteria</taxon>
        <taxon>Bacillati</taxon>
        <taxon>Actinomycetota</taxon>
        <taxon>Actinomycetes</taxon>
        <taxon>Kitasatosporales</taxon>
        <taxon>Streptomycetaceae</taxon>
        <taxon>Streptomyces</taxon>
    </lineage>
</organism>
<dbReference type="Pfam" id="PF00698">
    <property type="entry name" value="Acyl_transf_1"/>
    <property type="match status" value="1"/>
</dbReference>
<dbReference type="InterPro" id="IPR032821">
    <property type="entry name" value="PKS_assoc"/>
</dbReference>
<dbReference type="FunFam" id="3.40.366.10:FF:000002">
    <property type="entry name" value="Probable polyketide synthase 2"/>
    <property type="match status" value="1"/>
</dbReference>
<dbReference type="InterPro" id="IPR036736">
    <property type="entry name" value="ACP-like_sf"/>
</dbReference>
<name>A0AB39TAK8_9ACTN</name>
<dbReference type="GO" id="GO:0033068">
    <property type="term" value="P:macrolide biosynthetic process"/>
    <property type="evidence" value="ECO:0007669"/>
    <property type="project" value="UniProtKB-ARBA"/>
</dbReference>
<dbReference type="Pfam" id="PF00550">
    <property type="entry name" value="PP-binding"/>
    <property type="match status" value="1"/>
</dbReference>
<dbReference type="PROSITE" id="PS50075">
    <property type="entry name" value="CARRIER"/>
    <property type="match status" value="1"/>
</dbReference>
<evidence type="ECO:0000259" key="8">
    <source>
        <dbReference type="PROSITE" id="PS50075"/>
    </source>
</evidence>
<dbReference type="Pfam" id="PF16197">
    <property type="entry name" value="KAsynt_C_assoc"/>
    <property type="match status" value="1"/>
</dbReference>
<dbReference type="InterPro" id="IPR020841">
    <property type="entry name" value="PKS_Beta-ketoAc_synthase_dom"/>
</dbReference>
<evidence type="ECO:0000313" key="10">
    <source>
        <dbReference type="EMBL" id="XDQ77057.1"/>
    </source>
</evidence>
<dbReference type="GO" id="GO:0004315">
    <property type="term" value="F:3-oxoacyl-[acyl-carrier-protein] synthase activity"/>
    <property type="evidence" value="ECO:0007669"/>
    <property type="project" value="InterPro"/>
</dbReference>
<evidence type="ECO:0000256" key="5">
    <source>
        <dbReference type="ARBA" id="ARBA00023194"/>
    </source>
</evidence>
<dbReference type="SMART" id="SM00827">
    <property type="entry name" value="PKS_AT"/>
    <property type="match status" value="1"/>
</dbReference>
<dbReference type="Pfam" id="PF08659">
    <property type="entry name" value="KR"/>
    <property type="match status" value="1"/>
</dbReference>
<dbReference type="SMART" id="SM00823">
    <property type="entry name" value="PKS_PP"/>
    <property type="match status" value="1"/>
</dbReference>
<keyword evidence="3" id="KW-0597">Phosphoprotein</keyword>
<dbReference type="NCBIfam" id="NF045894">
    <property type="entry name" value="PKS_plus_SDR"/>
    <property type="match status" value="1"/>
</dbReference>
<keyword evidence="6" id="KW-0511">Multifunctional enzyme</keyword>
<dbReference type="PROSITE" id="PS52004">
    <property type="entry name" value="KS3_2"/>
    <property type="match status" value="1"/>
</dbReference>
<reference evidence="10" key="1">
    <citation type="submission" date="2024-07" db="EMBL/GenBank/DDBJ databases">
        <authorList>
            <person name="Yu S.T."/>
        </authorList>
    </citation>
    <scope>NUCLEOTIDE SEQUENCE</scope>
    <source>
        <strain evidence="10">Y1</strain>
    </source>
</reference>
<dbReference type="Pfam" id="PF08990">
    <property type="entry name" value="Docking"/>
    <property type="match status" value="1"/>
</dbReference>
<dbReference type="GO" id="GO:0031177">
    <property type="term" value="F:phosphopantetheine binding"/>
    <property type="evidence" value="ECO:0007669"/>
    <property type="project" value="InterPro"/>
</dbReference>
<dbReference type="Gene3D" id="3.30.70.3290">
    <property type="match status" value="1"/>
</dbReference>
<comment type="cofactor">
    <cofactor evidence="1">
        <name>pantetheine 4'-phosphate</name>
        <dbReference type="ChEBI" id="CHEBI:47942"/>
    </cofactor>
</comment>
<dbReference type="CDD" id="cd08952">
    <property type="entry name" value="KR_1_SDR_x"/>
    <property type="match status" value="1"/>
</dbReference>
<dbReference type="InterPro" id="IPR014043">
    <property type="entry name" value="Acyl_transferase_dom"/>
</dbReference>
<dbReference type="InterPro" id="IPR050091">
    <property type="entry name" value="PKS_NRPS_Biosynth_Enz"/>
</dbReference>
<dbReference type="FunFam" id="1.10.1200.10:FF:000007">
    <property type="entry name" value="Probable polyketide synthase pks17"/>
    <property type="match status" value="1"/>
</dbReference>
<dbReference type="Pfam" id="PF02801">
    <property type="entry name" value="Ketoacyl-synt_C"/>
    <property type="match status" value="1"/>
</dbReference>
<dbReference type="InterPro" id="IPR014031">
    <property type="entry name" value="Ketoacyl_synth_C"/>
</dbReference>
<evidence type="ECO:0000256" key="2">
    <source>
        <dbReference type="ARBA" id="ARBA00022450"/>
    </source>
</evidence>
<feature type="domain" description="Ketosynthase family 3 (KS3)" evidence="9">
    <location>
        <begin position="34"/>
        <end position="460"/>
    </location>
</feature>
<dbReference type="InterPro" id="IPR014030">
    <property type="entry name" value="Ketoacyl_synth_N"/>
</dbReference>
<dbReference type="CDD" id="cd00833">
    <property type="entry name" value="PKS"/>
    <property type="match status" value="1"/>
</dbReference>
<dbReference type="SUPFAM" id="SSF52151">
    <property type="entry name" value="FabD/lysophospholipase-like"/>
    <property type="match status" value="1"/>
</dbReference>
<evidence type="ECO:0000259" key="9">
    <source>
        <dbReference type="PROSITE" id="PS52004"/>
    </source>
</evidence>
<dbReference type="Gene3D" id="6.10.140.1830">
    <property type="match status" value="1"/>
</dbReference>
<dbReference type="FunFam" id="3.40.47.10:FF:000019">
    <property type="entry name" value="Polyketide synthase type I"/>
    <property type="match status" value="1"/>
</dbReference>
<dbReference type="EMBL" id="CP163445">
    <property type="protein sequence ID" value="XDQ77057.1"/>
    <property type="molecule type" value="Genomic_DNA"/>
</dbReference>
<dbReference type="InterPro" id="IPR013968">
    <property type="entry name" value="PKS_KR"/>
</dbReference>
<dbReference type="SUPFAM" id="SSF55048">
    <property type="entry name" value="Probable ACP-binding domain of malonyl-CoA ACP transacylase"/>
    <property type="match status" value="1"/>
</dbReference>
<dbReference type="Pfam" id="PF00109">
    <property type="entry name" value="ketoacyl-synt"/>
    <property type="match status" value="1"/>
</dbReference>
<dbReference type="PANTHER" id="PTHR43775">
    <property type="entry name" value="FATTY ACID SYNTHASE"/>
    <property type="match status" value="1"/>
</dbReference>
<sequence>MANNEEKLLDYLRRVTADLRRTQHRLREVEAAGGEPIAVVGMACRYPGAVRSPEDLWQLVAEGRDAVSAFPTDRGWDLAGLYDEDPDRAGCTYVTHGGFLDRLGDFDAEFFGISPREATAMAPQQRLLLETAWEALEQARIAPTALAGSRTGTFLGCNQLDYCWNVPEIPAGYEGYLTTGSAAAVVSGRIAYALGLEGPAVTVDTACSSSLVALHWACQSLRGGESALALAGGVAVMATPAEFIGFSEQRGLAPDGRCKPFADAADGMGLAEGAGVLVLERLSDARRNGHRVLAVIRGSAVNQDGASNGLTAPNGPAQQRVIREALANAGLTADQVDAVEAHGTGTTLGDPIEAQALLATYGRNRPAERPLRLGSIKSNLGHTQAAAGVAGVIKMVQALRRELLPPTLHVDRPTGQVDWTAGAVALLTEPVTWPRGERPRRAAVSSFGISGTNAHVIVEEAPAAEPAEPAEPAVPAGPLPWLLSARSEQALRAQAGRLRGPAAAPGASPVETGYSLLTTRAALPHRAVVVGADAEQLAEGLARLADGQPAPSVVTGVAGGDVRVVFVFPGQGAQWAGMGAELLDTATVFAARIAECEAALAPYVDWSLTEVLRSGAELDRVDVVQPVLWAVMVALAALWRSYGVEPAAVVGHSQGEIAAACVAGALSLDDGARVVALRSRALLALSGKGGMVSVPLPAEEVARLLEPYGGRVSIAALNGPSSTVVSGDADALEQLLTEHERARRIDVDYASHSAHVEAIRADILTALDGITPRPAQVPFHSTLVGEPIDTATLDADYWYRNLRSPVRFAEVIARLLAADHGVFVEASAHPVLTLGVGECIERSGRNAVALGTLRRDEGGPQRFTLALAEAWAHGVPVDWQGAFPAGTRAVDLPTYAFQHRRYWLEPAPGTPGTPGTPGPHAAPRADRAEGAFWAAVAAEDLDAVAAAVSADGAARAALAPALPVLSAWHRRRGERAAVDAWRYRIAWQPVPEPAAAPPGRWLLVVPQGIAGEGADACREALYAAGATVDLLAVDAATADRTELAERLRTTAAVDGVLSLLAVDGRPRPDAPDVTAGLAATLALLQALGDAGVEAPLWCATRGAVSAADRPVDPRQAQVWGLGRVAALEHPRRWGGLLDLPERLDARAGARLAAVLAGVLAGGTGEDQLALREQGLLARRLVRDATAGPYGHGGSDGPAPQPWRPSGTVLVTGGTGALGARVADWLARGGAEHLVLAGRRGPDAPGAADLAARLTALGATITLARCDVGDRTAVARLLAELPAEPPLTAVVHCAGVLDNALLDSADPAHLARVLAAKAGGAAHLDELTEGIPLDAFVLFSSNAGVWGSGGQGGYAAANAHLDALAERRRARGLPATAVAWGAWADTGLAARETERAYLDRRGVRAMDPDLAIVALQRALDEDDGCVAVADVDWRRFAASFTALRPSPLLADLPEARPAEEEAPPGDAAAALRGLPTAEQHTALLDLVRAHAATVLGHPGPDAVPATRAFKELGFDSLAAVQLRNRLAAATGLTLPATLVFDHPTPEALARHLRTGLADDEPTEAAVLADLDRLDATLTAAEWDDRSRSRIAGRLRVLLAKWGAEQGETGPGDAHAELAEAGADEIFDFIQRELGKA</sequence>
<dbReference type="InterPro" id="IPR015083">
    <property type="entry name" value="NorB/c/GfsB-D-like_docking"/>
</dbReference>
<dbReference type="Gene3D" id="3.40.366.10">
    <property type="entry name" value="Malonyl-Coenzyme A Acyl Carrier Protein, domain 2"/>
    <property type="match status" value="1"/>
</dbReference>
<dbReference type="InterPro" id="IPR006162">
    <property type="entry name" value="Ppantetheine_attach_site"/>
</dbReference>
<evidence type="ECO:0000256" key="7">
    <source>
        <dbReference type="ARBA" id="ARBA00023315"/>
    </source>
</evidence>
<dbReference type="SMART" id="SM00822">
    <property type="entry name" value="PKS_KR"/>
    <property type="match status" value="1"/>
</dbReference>
<dbReference type="PANTHER" id="PTHR43775:SF51">
    <property type="entry name" value="INACTIVE PHENOLPHTHIOCEROL SYNTHESIS POLYKETIDE SYNTHASE TYPE I PKS1-RELATED"/>
    <property type="match status" value="1"/>
</dbReference>
<dbReference type="InterPro" id="IPR041618">
    <property type="entry name" value="PKS_DE"/>
</dbReference>
<dbReference type="InterPro" id="IPR020806">
    <property type="entry name" value="PKS_PP-bd"/>
</dbReference>
<dbReference type="PROSITE" id="PS00606">
    <property type="entry name" value="KS3_1"/>
    <property type="match status" value="1"/>
</dbReference>
<dbReference type="Gene3D" id="3.40.50.720">
    <property type="entry name" value="NAD(P)-binding Rossmann-like Domain"/>
    <property type="match status" value="1"/>
</dbReference>
<evidence type="ECO:0000256" key="6">
    <source>
        <dbReference type="ARBA" id="ARBA00023268"/>
    </source>
</evidence>
<dbReference type="SUPFAM" id="SSF47336">
    <property type="entry name" value="ACP-like"/>
    <property type="match status" value="1"/>
</dbReference>
<evidence type="ECO:0000256" key="1">
    <source>
        <dbReference type="ARBA" id="ARBA00001957"/>
    </source>
</evidence>
<keyword evidence="7" id="KW-0012">Acyltransferase</keyword>
<dbReference type="InterPro" id="IPR036291">
    <property type="entry name" value="NAD(P)-bd_dom_sf"/>
</dbReference>
<dbReference type="Gene3D" id="1.10.1200.10">
    <property type="entry name" value="ACP-like"/>
    <property type="match status" value="1"/>
</dbReference>
<feature type="domain" description="Carrier" evidence="8">
    <location>
        <begin position="1480"/>
        <end position="1555"/>
    </location>
</feature>
<proteinExistence type="predicted"/>
<dbReference type="GO" id="GO:0004312">
    <property type="term" value="F:fatty acid synthase activity"/>
    <property type="evidence" value="ECO:0007669"/>
    <property type="project" value="TreeGrafter"/>
</dbReference>
<gene>
    <name evidence="10" type="ORF">AB2U05_00440</name>
</gene>
<dbReference type="InterPro" id="IPR018201">
    <property type="entry name" value="Ketoacyl_synth_AS"/>
</dbReference>
<dbReference type="InterPro" id="IPR057326">
    <property type="entry name" value="KR_dom"/>
</dbReference>
<dbReference type="InterPro" id="IPR009081">
    <property type="entry name" value="PP-bd_ACP"/>
</dbReference>
<dbReference type="RefSeq" id="WP_369182054.1">
    <property type="nucleotide sequence ID" value="NZ_CP163445.1"/>
</dbReference>
<keyword evidence="2" id="KW-0596">Phosphopantetheine</keyword>
<accession>A0AB39TAK8</accession>
<dbReference type="SUPFAM" id="SSF101173">
    <property type="entry name" value="Docking domain B of the erythromycin polyketide synthase (DEBS)"/>
    <property type="match status" value="1"/>
</dbReference>
<dbReference type="SMART" id="SM01294">
    <property type="entry name" value="PKS_PP_betabranch"/>
    <property type="match status" value="1"/>
</dbReference>
<dbReference type="Gene3D" id="3.40.47.10">
    <property type="match status" value="1"/>
</dbReference>
<evidence type="ECO:0000256" key="3">
    <source>
        <dbReference type="ARBA" id="ARBA00022553"/>
    </source>
</evidence>
<dbReference type="InterPro" id="IPR016035">
    <property type="entry name" value="Acyl_Trfase/lysoPLipase"/>
</dbReference>
<dbReference type="PROSITE" id="PS00012">
    <property type="entry name" value="PHOSPHOPANTETHEINE"/>
    <property type="match status" value="1"/>
</dbReference>
<dbReference type="InterPro" id="IPR001227">
    <property type="entry name" value="Ac_transferase_dom_sf"/>
</dbReference>
<dbReference type="InterPro" id="IPR036299">
    <property type="entry name" value="Polyketide_synth_docking_sf"/>
</dbReference>
<dbReference type="GO" id="GO:0006633">
    <property type="term" value="P:fatty acid biosynthetic process"/>
    <property type="evidence" value="ECO:0007669"/>
    <property type="project" value="InterPro"/>
</dbReference>